<dbReference type="PANTHER" id="PTHR10340:SF29">
    <property type="entry name" value="SPHINGOMYELIN PHOSPHODIESTERASE"/>
    <property type="match status" value="1"/>
</dbReference>
<dbReference type="GO" id="GO:0016020">
    <property type="term" value="C:membrane"/>
    <property type="evidence" value="ECO:0007669"/>
    <property type="project" value="GOC"/>
</dbReference>
<dbReference type="InterPro" id="IPR029052">
    <property type="entry name" value="Metallo-depent_PP-like"/>
</dbReference>
<keyword evidence="8 12" id="KW-1015">Disulfide bond</keyword>
<feature type="binding site" evidence="11">
    <location>
        <position position="300"/>
    </location>
    <ligand>
        <name>Zn(2+)</name>
        <dbReference type="ChEBI" id="CHEBI:29105"/>
        <label>2</label>
    </ligand>
</feature>
<keyword evidence="7 11" id="KW-0862">Zinc</keyword>
<feature type="chain" id="PRO_5012294216" evidence="13">
    <location>
        <begin position="16"/>
        <end position="609"/>
    </location>
</feature>
<evidence type="ECO:0000256" key="5">
    <source>
        <dbReference type="ARBA" id="ARBA00022729"/>
    </source>
</evidence>
<evidence type="ECO:0000256" key="12">
    <source>
        <dbReference type="PIRSR" id="PIRSR000948-2"/>
    </source>
</evidence>
<evidence type="ECO:0000256" key="13">
    <source>
        <dbReference type="SAM" id="SignalP"/>
    </source>
</evidence>
<feature type="binding site" evidence="11">
    <location>
        <position position="191"/>
    </location>
    <ligand>
        <name>Zn(2+)</name>
        <dbReference type="ChEBI" id="CHEBI:29105"/>
        <label>1</label>
    </ligand>
</feature>
<comment type="cofactor">
    <cofactor evidence="11">
        <name>Zn(2+)</name>
        <dbReference type="ChEBI" id="CHEBI:29105"/>
    </cofactor>
    <text evidence="11">Binds 2 Zn(2+) ions per subunit.</text>
</comment>
<evidence type="ECO:0000256" key="10">
    <source>
        <dbReference type="ARBA" id="ARBA00047268"/>
    </source>
</evidence>
<feature type="binding site" evidence="11">
    <location>
        <position position="410"/>
    </location>
    <ligand>
        <name>Zn(2+)</name>
        <dbReference type="ChEBI" id="CHEBI:29105"/>
        <label>2</label>
    </ligand>
</feature>
<dbReference type="AlphaFoldDB" id="T1DGA6"/>
<keyword evidence="3" id="KW-0964">Secreted</keyword>
<feature type="signal peptide" evidence="13">
    <location>
        <begin position="1"/>
        <end position="15"/>
    </location>
</feature>
<dbReference type="GO" id="GO:0005615">
    <property type="term" value="C:extracellular space"/>
    <property type="evidence" value="ECO:0007669"/>
    <property type="project" value="TreeGrafter"/>
</dbReference>
<evidence type="ECO:0000256" key="9">
    <source>
        <dbReference type="ARBA" id="ARBA00023180"/>
    </source>
</evidence>
<comment type="subcellular location">
    <subcellularLocation>
        <location evidence="1">Secreted</location>
    </subcellularLocation>
</comment>
<keyword evidence="6" id="KW-0378">Hydrolase</keyword>
<dbReference type="GO" id="GO:0006685">
    <property type="term" value="P:sphingomyelin catabolic process"/>
    <property type="evidence" value="ECO:0007669"/>
    <property type="project" value="InterPro"/>
</dbReference>
<dbReference type="InterPro" id="IPR008139">
    <property type="entry name" value="SaposinB_dom"/>
</dbReference>
<comment type="catalytic activity">
    <reaction evidence="10">
        <text>a sphingomyelin + H2O = phosphocholine + an N-acylsphing-4-enine + H(+)</text>
        <dbReference type="Rhea" id="RHEA:19253"/>
        <dbReference type="ChEBI" id="CHEBI:15377"/>
        <dbReference type="ChEBI" id="CHEBI:15378"/>
        <dbReference type="ChEBI" id="CHEBI:17636"/>
        <dbReference type="ChEBI" id="CHEBI:52639"/>
        <dbReference type="ChEBI" id="CHEBI:295975"/>
        <dbReference type="EC" id="3.1.4.12"/>
    </reaction>
    <physiologicalReaction direction="left-to-right" evidence="10">
        <dbReference type="Rhea" id="RHEA:19254"/>
    </physiologicalReaction>
</comment>
<reference evidence="15" key="1">
    <citation type="journal article" date="2013" name="BMC Genomics">
        <title>A deep insight into the sialotranscriptome of the mosquito, Psorophora albipes.</title>
        <authorList>
            <person name="Chagas A.C."/>
            <person name="Calvo E."/>
            <person name="Rios-Velasquez C.M."/>
            <person name="Pessoa F.A."/>
            <person name="Medeiros J.F."/>
            <person name="Ribeiro J.M."/>
        </authorList>
    </citation>
    <scope>NUCLEOTIDE SEQUENCE</scope>
</reference>
<name>T1DGA6_9DIPT</name>
<dbReference type="GO" id="GO:0046872">
    <property type="term" value="F:metal ion binding"/>
    <property type="evidence" value="ECO:0007669"/>
    <property type="project" value="UniProtKB-KW"/>
</dbReference>
<dbReference type="GO" id="GO:0061750">
    <property type="term" value="F:acid sphingomyelin phosphodiesterase activity"/>
    <property type="evidence" value="ECO:0007669"/>
    <property type="project" value="TreeGrafter"/>
</dbReference>
<dbReference type="SUPFAM" id="SSF56300">
    <property type="entry name" value="Metallo-dependent phosphatases"/>
    <property type="match status" value="1"/>
</dbReference>
<dbReference type="Gene3D" id="3.60.21.10">
    <property type="match status" value="1"/>
</dbReference>
<dbReference type="PROSITE" id="PS50015">
    <property type="entry name" value="SAP_B"/>
    <property type="match status" value="1"/>
</dbReference>
<protein>
    <submittedName>
        <fullName evidence="15">Putative sphingomyelin phosphodiesterase</fullName>
    </submittedName>
</protein>
<evidence type="ECO:0000313" key="15">
    <source>
        <dbReference type="EMBL" id="JAA93106.1"/>
    </source>
</evidence>
<keyword evidence="4 11" id="KW-0479">Metal-binding</keyword>
<evidence type="ECO:0000259" key="14">
    <source>
        <dbReference type="PROSITE" id="PS50015"/>
    </source>
</evidence>
<feature type="disulfide bond" evidence="12">
    <location>
        <begin position="210"/>
        <end position="229"/>
    </location>
</feature>
<dbReference type="InterPro" id="IPR041805">
    <property type="entry name" value="ASMase/PPN1_MPP"/>
</dbReference>
<evidence type="ECO:0000256" key="4">
    <source>
        <dbReference type="ARBA" id="ARBA00022723"/>
    </source>
</evidence>
<dbReference type="Pfam" id="PF00149">
    <property type="entry name" value="Metallophos"/>
    <property type="match status" value="1"/>
</dbReference>
<keyword evidence="9" id="KW-0325">Glycoprotein</keyword>
<dbReference type="CDD" id="cd00842">
    <property type="entry name" value="MPP_ASMase"/>
    <property type="match status" value="1"/>
</dbReference>
<dbReference type="EMBL" id="GALA01001746">
    <property type="protein sequence ID" value="JAA93106.1"/>
    <property type="molecule type" value="mRNA"/>
</dbReference>
<dbReference type="InterPro" id="IPR004843">
    <property type="entry name" value="Calcineurin-like_PHP"/>
</dbReference>
<evidence type="ECO:0000256" key="11">
    <source>
        <dbReference type="PIRSR" id="PIRSR000948-1"/>
    </source>
</evidence>
<feature type="domain" description="Saposin B-type" evidence="14">
    <location>
        <begin position="67"/>
        <end position="153"/>
    </location>
</feature>
<sequence>VLLLIIANTIGLVHVTTVKVSDEEAKFYSNFIGVVTNRPIGKEYLAVIHNLLSNETFRLEDIKYTKSPRRCLSCRFLFHTLIKMSRQKTIPKATIEAVGRSLCRLGGTPIHVCNGIARIYVHSFVYIVQQRPQLTSDDFCRQLLADVGCSDRQRSDPKRPQITIKPHQKSLYIASGSRSKPLKILHIGDIHMDQAYVVGGENHCDSVACCRFIDPYRIRANKWGDYGYCDQPAHAFQNSLEQMAKRHPDVDLIYLTGNILHHHSWDLSKDEVKRDIHKAASVVRGRLAFKDVPVIVTLGNHDTHALGLFSPYENKVDSHQYLYDHFKTEVTSHFYKKKGMEFPDQHEGYYSVSPFEGLRVIVLNNNVANIYNWWLLLPAAENLYTRQLQWLYDTLESAERNSERVHILAHIPAGSTLLIKDYTSQYRKIVERFTDIIAAQFNGNTGLDEFTLMFGKPMPPKPISIAWNAGSLTAYGDVNPSYRLYSVNPGTFAVEDHETFTYDLEQANANYANAPVWNLEYTMKKRYNLSNLSLASMERLLERFAVNRTLLMEYAALKVRSDVDIISETCRDDCLNEVLCAAVRSEVGDDFACLKFLMQWQISLVSKKG</sequence>
<evidence type="ECO:0000256" key="1">
    <source>
        <dbReference type="ARBA" id="ARBA00004613"/>
    </source>
</evidence>
<keyword evidence="5 13" id="KW-0732">Signal</keyword>
<dbReference type="Pfam" id="PF19272">
    <property type="entry name" value="ASMase_C"/>
    <property type="match status" value="1"/>
</dbReference>
<feature type="disulfide bond" evidence="12">
    <location>
        <begin position="103"/>
        <end position="113"/>
    </location>
</feature>
<dbReference type="InterPro" id="IPR045473">
    <property type="entry name" value="ASM_C"/>
</dbReference>
<dbReference type="GO" id="GO:0046513">
    <property type="term" value="P:ceramide biosynthetic process"/>
    <property type="evidence" value="ECO:0007669"/>
    <property type="project" value="TreeGrafter"/>
</dbReference>
<comment type="similarity">
    <text evidence="2">Belongs to the acid sphingomyelinase family.</text>
</comment>
<proteinExistence type="evidence at transcript level"/>
<dbReference type="PIRSF" id="PIRSF000948">
    <property type="entry name" value="Sphingomy_PDE"/>
    <property type="match status" value="1"/>
</dbReference>
<evidence type="ECO:0000256" key="3">
    <source>
        <dbReference type="ARBA" id="ARBA00022525"/>
    </source>
</evidence>
<dbReference type="InterPro" id="IPR011160">
    <property type="entry name" value="Sphingomy_PDE"/>
</dbReference>
<evidence type="ECO:0000256" key="8">
    <source>
        <dbReference type="ARBA" id="ARBA00023157"/>
    </source>
</evidence>
<feature type="binding site" evidence="11">
    <location>
        <position position="189"/>
    </location>
    <ligand>
        <name>Zn(2+)</name>
        <dbReference type="ChEBI" id="CHEBI:29105"/>
        <label>1</label>
    </ligand>
</feature>
<dbReference type="GO" id="GO:0005764">
    <property type="term" value="C:lysosome"/>
    <property type="evidence" value="ECO:0007669"/>
    <property type="project" value="TreeGrafter"/>
</dbReference>
<feature type="disulfide bond" evidence="12">
    <location>
        <begin position="570"/>
        <end position="574"/>
    </location>
</feature>
<dbReference type="PANTHER" id="PTHR10340">
    <property type="entry name" value="SPHINGOMYELIN PHOSPHODIESTERASE"/>
    <property type="match status" value="1"/>
</dbReference>
<accession>T1DGA6</accession>
<organism evidence="15">
    <name type="scientific">Psorophora albipes</name>
    <dbReference type="NCBI Taxonomy" id="869069"/>
    <lineage>
        <taxon>Eukaryota</taxon>
        <taxon>Metazoa</taxon>
        <taxon>Ecdysozoa</taxon>
        <taxon>Arthropoda</taxon>
        <taxon>Hexapoda</taxon>
        <taxon>Insecta</taxon>
        <taxon>Pterygota</taxon>
        <taxon>Neoptera</taxon>
        <taxon>Endopterygota</taxon>
        <taxon>Diptera</taxon>
        <taxon>Nematocera</taxon>
        <taxon>Culicoidea</taxon>
        <taxon>Culicidae</taxon>
        <taxon>Culicinae</taxon>
        <taxon>Aedini</taxon>
        <taxon>Psorophora</taxon>
    </lineage>
</organism>
<evidence type="ECO:0000256" key="2">
    <source>
        <dbReference type="ARBA" id="ARBA00008234"/>
    </source>
</evidence>
<evidence type="ECO:0000256" key="6">
    <source>
        <dbReference type="ARBA" id="ARBA00022801"/>
    </source>
</evidence>
<feature type="disulfide bond" evidence="12">
    <location>
        <begin position="204"/>
        <end position="209"/>
    </location>
</feature>
<evidence type="ECO:0000256" key="7">
    <source>
        <dbReference type="ARBA" id="ARBA00022833"/>
    </source>
</evidence>
<feature type="non-terminal residue" evidence="15">
    <location>
        <position position="1"/>
    </location>
</feature>